<dbReference type="InterPro" id="IPR006083">
    <property type="entry name" value="PRK/URK"/>
</dbReference>
<reference evidence="2 3" key="1">
    <citation type="submission" date="2016-10" db="EMBL/GenBank/DDBJ databases">
        <authorList>
            <person name="de Groot N.N."/>
        </authorList>
    </citation>
    <scope>NUCLEOTIDE SEQUENCE [LARGE SCALE GENOMIC DNA]</scope>
    <source>
        <strain evidence="2 3">CPCC 201354</strain>
    </source>
</reference>
<keyword evidence="2" id="KW-0808">Transferase</keyword>
<dbReference type="EMBL" id="FNCN01000011">
    <property type="protein sequence ID" value="SDH09441.1"/>
    <property type="molecule type" value="Genomic_DNA"/>
</dbReference>
<dbReference type="STRING" id="504805.SAMN05421505_111104"/>
<feature type="domain" description="Phosphoribulokinase/uridine kinase" evidence="1">
    <location>
        <begin position="71"/>
        <end position="155"/>
    </location>
</feature>
<dbReference type="Pfam" id="PF00485">
    <property type="entry name" value="PRK"/>
    <property type="match status" value="1"/>
</dbReference>
<keyword evidence="2" id="KW-0418">Kinase</keyword>
<organism evidence="2 3">
    <name type="scientific">Sinosporangium album</name>
    <dbReference type="NCBI Taxonomy" id="504805"/>
    <lineage>
        <taxon>Bacteria</taxon>
        <taxon>Bacillati</taxon>
        <taxon>Actinomycetota</taxon>
        <taxon>Actinomycetes</taxon>
        <taxon>Streptosporangiales</taxon>
        <taxon>Streptosporangiaceae</taxon>
        <taxon>Sinosporangium</taxon>
    </lineage>
</organism>
<dbReference type="GO" id="GO:0005524">
    <property type="term" value="F:ATP binding"/>
    <property type="evidence" value="ECO:0007669"/>
    <property type="project" value="InterPro"/>
</dbReference>
<dbReference type="Gene3D" id="3.40.50.300">
    <property type="entry name" value="P-loop containing nucleotide triphosphate hydrolases"/>
    <property type="match status" value="2"/>
</dbReference>
<sequence length="185" mass="19204">MAAAEDSLIVAIAGIPGSGKSTVATRVGADLEAPVIAMDTHYHPPAMPGAGVDFSDPDTMDVAAVLGEIDRHTAGGAPLVVVEGIFALTLPEVRSRAGLAVWMDVPWDIGLARKLLRKLAEGADVEASIRGYLERGRSGYERHVEVAAATADLCLDGQQPAEATAAAIRETIVNSTEVGALPRAR</sequence>
<dbReference type="AlphaFoldDB" id="A0A1G7ZKZ1"/>
<evidence type="ECO:0000313" key="3">
    <source>
        <dbReference type="Proteomes" id="UP000198923"/>
    </source>
</evidence>
<evidence type="ECO:0000259" key="1">
    <source>
        <dbReference type="Pfam" id="PF00485"/>
    </source>
</evidence>
<dbReference type="InterPro" id="IPR027417">
    <property type="entry name" value="P-loop_NTPase"/>
</dbReference>
<keyword evidence="3" id="KW-1185">Reference proteome</keyword>
<dbReference type="RefSeq" id="WP_176955426.1">
    <property type="nucleotide sequence ID" value="NZ_FNCN01000011.1"/>
</dbReference>
<dbReference type="GO" id="GO:0016301">
    <property type="term" value="F:kinase activity"/>
    <property type="evidence" value="ECO:0007669"/>
    <property type="project" value="UniProtKB-KW"/>
</dbReference>
<evidence type="ECO:0000313" key="2">
    <source>
        <dbReference type="EMBL" id="SDH09441.1"/>
    </source>
</evidence>
<accession>A0A1G7ZKZ1</accession>
<proteinExistence type="predicted"/>
<protein>
    <submittedName>
        <fullName evidence="2">Uridine kinase</fullName>
    </submittedName>
</protein>
<dbReference type="SUPFAM" id="SSF52540">
    <property type="entry name" value="P-loop containing nucleoside triphosphate hydrolases"/>
    <property type="match status" value="1"/>
</dbReference>
<dbReference type="Proteomes" id="UP000198923">
    <property type="component" value="Unassembled WGS sequence"/>
</dbReference>
<name>A0A1G7ZKZ1_9ACTN</name>
<gene>
    <name evidence="2" type="ORF">SAMN05421505_111104</name>
</gene>